<name>A0AAW0B0F5_9AGAR</name>
<evidence type="ECO:0000256" key="1">
    <source>
        <dbReference type="SAM" id="MobiDB-lite"/>
    </source>
</evidence>
<dbReference type="Proteomes" id="UP001362999">
    <property type="component" value="Unassembled WGS sequence"/>
</dbReference>
<dbReference type="AlphaFoldDB" id="A0AAW0B0F5"/>
<evidence type="ECO:0000313" key="2">
    <source>
        <dbReference type="EMBL" id="KAK7019459.1"/>
    </source>
</evidence>
<protein>
    <submittedName>
        <fullName evidence="2">Uncharacterized protein</fullName>
    </submittedName>
</protein>
<keyword evidence="3" id="KW-1185">Reference proteome</keyword>
<accession>A0AAW0B0F5</accession>
<comment type="caution">
    <text evidence="2">The sequence shown here is derived from an EMBL/GenBank/DDBJ whole genome shotgun (WGS) entry which is preliminary data.</text>
</comment>
<dbReference type="EMBL" id="JAWWNJ010000043">
    <property type="protein sequence ID" value="KAK7019459.1"/>
    <property type="molecule type" value="Genomic_DNA"/>
</dbReference>
<organism evidence="2 3">
    <name type="scientific">Favolaschia claudopus</name>
    <dbReference type="NCBI Taxonomy" id="2862362"/>
    <lineage>
        <taxon>Eukaryota</taxon>
        <taxon>Fungi</taxon>
        <taxon>Dikarya</taxon>
        <taxon>Basidiomycota</taxon>
        <taxon>Agaricomycotina</taxon>
        <taxon>Agaricomycetes</taxon>
        <taxon>Agaricomycetidae</taxon>
        <taxon>Agaricales</taxon>
        <taxon>Marasmiineae</taxon>
        <taxon>Mycenaceae</taxon>
        <taxon>Favolaschia</taxon>
    </lineage>
</organism>
<reference evidence="2 3" key="1">
    <citation type="journal article" date="2024" name="J Genomics">
        <title>Draft genome sequencing and assembly of Favolaschia claudopus CIRM-BRFM 2984 isolated from oak limbs.</title>
        <authorList>
            <person name="Navarro D."/>
            <person name="Drula E."/>
            <person name="Chaduli D."/>
            <person name="Cazenave R."/>
            <person name="Ahrendt S."/>
            <person name="Wang J."/>
            <person name="Lipzen A."/>
            <person name="Daum C."/>
            <person name="Barry K."/>
            <person name="Grigoriev I.V."/>
            <person name="Favel A."/>
            <person name="Rosso M.N."/>
            <person name="Martin F."/>
        </authorList>
    </citation>
    <scope>NUCLEOTIDE SEQUENCE [LARGE SCALE GENOMIC DNA]</scope>
    <source>
        <strain evidence="2 3">CIRM-BRFM 2984</strain>
    </source>
</reference>
<evidence type="ECO:0000313" key="3">
    <source>
        <dbReference type="Proteomes" id="UP001362999"/>
    </source>
</evidence>
<feature type="region of interest" description="Disordered" evidence="1">
    <location>
        <begin position="15"/>
        <end position="34"/>
    </location>
</feature>
<gene>
    <name evidence="2" type="ORF">R3P38DRAFT_3358895</name>
</gene>
<proteinExistence type="predicted"/>
<sequence length="292" mass="32383">MRQAAGSLGVLTATSSGWERRAGRAPRKRQERRAQPLVADCVHALERMWGWRRVATGGRRARVEGNVGQVGAQHRNSVLSLEGVDAAGGGVGCGILRGGEIDGRAGRRRNASGRRCQRRSGSRERAVVAGGVDDAVERASRRRGWCKAEVHEGVVAGRRIVKILRKREKGGRGEERGKVVNVVSWQLIADLLNREQCKVIWEPQTENSTMDISLNGGLVRRMSYHLSGKIKGINCFRNFKIDHIYKIWNTSTFLYYQDTTVSKENALDVPQHVELVDGGSPDRVVVTVVTRR</sequence>